<dbReference type="Pfam" id="PF00612">
    <property type="entry name" value="IQ"/>
    <property type="match status" value="3"/>
</dbReference>
<evidence type="ECO:0000256" key="4">
    <source>
        <dbReference type="ARBA" id="ARBA00022701"/>
    </source>
</evidence>
<keyword evidence="13" id="KW-1185">Reference proteome</keyword>
<comment type="caution">
    <text evidence="12">The sequence shown here is derived from an EMBL/GenBank/DDBJ whole genome shotgun (WGS) entry which is preliminary data.</text>
</comment>
<evidence type="ECO:0000256" key="6">
    <source>
        <dbReference type="ARBA" id="ARBA00023017"/>
    </source>
</evidence>
<dbReference type="Gene3D" id="3.80.10.10">
    <property type="entry name" value="Ribonuclease Inhibitor"/>
    <property type="match status" value="3"/>
</dbReference>
<evidence type="ECO:0000256" key="8">
    <source>
        <dbReference type="ARBA" id="ARBA00023212"/>
    </source>
</evidence>
<dbReference type="GO" id="GO:0005874">
    <property type="term" value="C:microtubule"/>
    <property type="evidence" value="ECO:0007669"/>
    <property type="project" value="UniProtKB-KW"/>
</dbReference>
<protein>
    <recommendedName>
        <fullName evidence="11">Dynein axonemal light chain 1</fullName>
    </recommendedName>
</protein>
<evidence type="ECO:0000256" key="7">
    <source>
        <dbReference type="ARBA" id="ARBA00023175"/>
    </source>
</evidence>
<dbReference type="AlphaFoldDB" id="A0A8T2QZM9"/>
<dbReference type="PANTHER" id="PTHR15454">
    <property type="entry name" value="NISCHARIN RELATED"/>
    <property type="match status" value="1"/>
</dbReference>
<organism evidence="12 13">
    <name type="scientific">Ceratopteris richardii</name>
    <name type="common">Triangle waterfern</name>
    <dbReference type="NCBI Taxonomy" id="49495"/>
    <lineage>
        <taxon>Eukaryota</taxon>
        <taxon>Viridiplantae</taxon>
        <taxon>Streptophyta</taxon>
        <taxon>Embryophyta</taxon>
        <taxon>Tracheophyta</taxon>
        <taxon>Polypodiopsida</taxon>
        <taxon>Polypodiidae</taxon>
        <taxon>Polypodiales</taxon>
        <taxon>Pteridineae</taxon>
        <taxon>Pteridaceae</taxon>
        <taxon>Parkerioideae</taxon>
        <taxon>Ceratopteris</taxon>
    </lineage>
</organism>
<comment type="similarity">
    <text evidence="10">Belongs to the dynein light chain LC1-type family.</text>
</comment>
<evidence type="ECO:0000256" key="11">
    <source>
        <dbReference type="ARBA" id="ARBA00049760"/>
    </source>
</evidence>
<dbReference type="InterPro" id="IPR025875">
    <property type="entry name" value="Leu-rich_rpt_4"/>
</dbReference>
<name>A0A8T2QZM9_CERRI</name>
<accession>A0A8T2QZM9</accession>
<dbReference type="Gene3D" id="1.20.5.190">
    <property type="match status" value="1"/>
</dbReference>
<evidence type="ECO:0000256" key="5">
    <source>
        <dbReference type="ARBA" id="ARBA00022737"/>
    </source>
</evidence>
<dbReference type="SMART" id="SM00015">
    <property type="entry name" value="IQ"/>
    <property type="match status" value="3"/>
</dbReference>
<sequence length="1046" mass="119841">MGQVKGVWALFETDELGLPQKKIAASNTFLIDNAVDSQGYLYGLSQSTDSKVAPKCVSPIQSMQHDWELSELIRTKWQHDASEYHASQQFFWSYLNCSHQGKLCSGNHNGTQVLPDDKDILDKTEKNSANGLCISEEENGCASFKGEEDDAYSNKEQDISLSTYRLHVENPDDDVLGMRFSSPLILNKTLLEQKLNCCGRELQNVEFLNLNHEGLSSMGKSVLKLWCPRVRILTADMNRLNNLQNAFSGYEENLEQLSLKDNFLCDLSGLECLHKLQVMHLDGNYLLNINASALNFRDNSSADEVSNKTDTAAQRKDGVPLPIPLGSAKCLPPLCWPSLRELGVSCNRISKVEKLGLLCPNLEVLDLGSNNLASLGWSQEGALFGLSCLRVLDVGQNRLKGSTLWDNLRHCPLLLSVVASRNQLEDLPTHHGNVFLRELWLNGNSIKCFSCTAWLPNLQRLYLQDNEIDTLAPIWGMPALEVLDLSFNKISQLHQLHQLGCFFNLRSLQLNDNPIAESSDYLVKVLEAVPWLVELDNEPLTDLPRLQAVQSIFSKIMSTVGLCYVRSNILKGKLPCPGVLDINYDNKMHHEKSALPVNQILAGDADLNVLWSILIELYDRYIRTNFGKRKYPSSLFVTECQWKLQSLQLMCIEQKRKLINSLRQSATLKRGIEDFCEETVEMPRYHIQNNRMSLTEQCTRRAIHSKNGYIIDLECCLWEHVRFNGCSHEETIFFNEDYKLEELLYNERVSKVQALVKGFLVRRKFKSRTLHLHDQIHISQMQWETSNLYFYAALKIQSYWKRWMTRRQIQRSIETQTKRIHSIIRLQALWRGFRTRKRFQFAIRDSKHEDHDDFECLMAEETKFLQDIFQLQHLDSTSTGSELHNRFDIRELPISLHHYFGVVNVPEASWMLKEEQIIVDDCKDEGSDQGKSSGLLVEKKAAIAEITKDWGFSDEKTAWQLIKAMENTRKQPRDILRSNSQTRYNAFISKCVKNTRNTSCSLGMPKFHHNNVQVIIRSSTSGRTQDGLQQSKQYVAAPITTLEFNA</sequence>
<dbReference type="PROSITE" id="PS51450">
    <property type="entry name" value="LRR"/>
    <property type="match status" value="4"/>
</dbReference>
<keyword evidence="3" id="KW-0433">Leucine-rich repeat</keyword>
<dbReference type="InterPro" id="IPR032675">
    <property type="entry name" value="LRR_dom_sf"/>
</dbReference>
<keyword evidence="5" id="KW-0677">Repeat</keyword>
<evidence type="ECO:0000256" key="2">
    <source>
        <dbReference type="ARBA" id="ARBA00022490"/>
    </source>
</evidence>
<dbReference type="InterPro" id="IPR000048">
    <property type="entry name" value="IQ_motif_EF-hand-BS"/>
</dbReference>
<dbReference type="Pfam" id="PF12799">
    <property type="entry name" value="LRR_4"/>
    <property type="match status" value="1"/>
</dbReference>
<dbReference type="OMA" id="TEDCALI"/>
<evidence type="ECO:0000256" key="10">
    <source>
        <dbReference type="ARBA" id="ARBA00049659"/>
    </source>
</evidence>
<dbReference type="PROSITE" id="PS50096">
    <property type="entry name" value="IQ"/>
    <property type="match status" value="3"/>
</dbReference>
<evidence type="ECO:0000256" key="1">
    <source>
        <dbReference type="ARBA" id="ARBA00004430"/>
    </source>
</evidence>
<keyword evidence="8" id="KW-0206">Cytoskeleton</keyword>
<dbReference type="SMART" id="SM00369">
    <property type="entry name" value="LRR_TYP"/>
    <property type="match status" value="6"/>
</dbReference>
<keyword evidence="2" id="KW-0963">Cytoplasm</keyword>
<dbReference type="SUPFAM" id="SSF52058">
    <property type="entry name" value="L domain-like"/>
    <property type="match status" value="1"/>
</dbReference>
<dbReference type="Pfam" id="PF13855">
    <property type="entry name" value="LRR_8"/>
    <property type="match status" value="1"/>
</dbReference>
<proteinExistence type="inferred from homology"/>
<dbReference type="EMBL" id="CM035436">
    <property type="protein sequence ID" value="KAH7289032.1"/>
    <property type="molecule type" value="Genomic_DNA"/>
</dbReference>
<dbReference type="OrthoDB" id="1939344at2759"/>
<evidence type="ECO:0000313" key="12">
    <source>
        <dbReference type="EMBL" id="KAH7289034.1"/>
    </source>
</evidence>
<evidence type="ECO:0000313" key="13">
    <source>
        <dbReference type="Proteomes" id="UP000825935"/>
    </source>
</evidence>
<dbReference type="GO" id="GO:0030286">
    <property type="term" value="C:dynein complex"/>
    <property type="evidence" value="ECO:0007669"/>
    <property type="project" value="UniProtKB-KW"/>
</dbReference>
<keyword evidence="4" id="KW-0493">Microtubule</keyword>
<dbReference type="GO" id="GO:0005930">
    <property type="term" value="C:axoneme"/>
    <property type="evidence" value="ECO:0007669"/>
    <property type="project" value="UniProtKB-SubCell"/>
</dbReference>
<dbReference type="InterPro" id="IPR003591">
    <property type="entry name" value="Leu-rich_rpt_typical-subtyp"/>
</dbReference>
<gene>
    <name evidence="12" type="ORF">KP509_31G054900</name>
</gene>
<dbReference type="EMBL" id="CM035436">
    <property type="protein sequence ID" value="KAH7289033.1"/>
    <property type="molecule type" value="Genomic_DNA"/>
</dbReference>
<dbReference type="Proteomes" id="UP000825935">
    <property type="component" value="Chromosome 31"/>
</dbReference>
<keyword evidence="9" id="KW-0966">Cell projection</keyword>
<dbReference type="EMBL" id="CM035436">
    <property type="protein sequence ID" value="KAH7289034.1"/>
    <property type="molecule type" value="Genomic_DNA"/>
</dbReference>
<reference evidence="12" key="1">
    <citation type="submission" date="2021-08" db="EMBL/GenBank/DDBJ databases">
        <title>WGS assembly of Ceratopteris richardii.</title>
        <authorList>
            <person name="Marchant D.B."/>
            <person name="Chen G."/>
            <person name="Jenkins J."/>
            <person name="Shu S."/>
            <person name="Leebens-Mack J."/>
            <person name="Grimwood J."/>
            <person name="Schmutz J."/>
            <person name="Soltis P."/>
            <person name="Soltis D."/>
            <person name="Chen Z.-H."/>
        </authorList>
    </citation>
    <scope>NUCLEOTIDE SEQUENCE</scope>
    <source>
        <strain evidence="12">Whitten #5841</strain>
        <tissue evidence="12">Leaf</tissue>
    </source>
</reference>
<keyword evidence="6" id="KW-0243">Dynein</keyword>
<comment type="subcellular location">
    <subcellularLocation>
        <location evidence="1">Cytoplasm</location>
        <location evidence="1">Cytoskeleton</location>
        <location evidence="1">Cilium axoneme</location>
    </subcellularLocation>
</comment>
<dbReference type="SMART" id="SM00365">
    <property type="entry name" value="LRR_SD22"/>
    <property type="match status" value="4"/>
</dbReference>
<keyword evidence="7" id="KW-0505">Motor protein</keyword>
<evidence type="ECO:0000256" key="3">
    <source>
        <dbReference type="ARBA" id="ARBA00022614"/>
    </source>
</evidence>
<evidence type="ECO:0000256" key="9">
    <source>
        <dbReference type="ARBA" id="ARBA00023273"/>
    </source>
</evidence>
<dbReference type="PANTHER" id="PTHR15454:SF73">
    <property type="entry name" value="DYNEIN AXONEMAL LIGHT CHAIN 1"/>
    <property type="match status" value="1"/>
</dbReference>
<dbReference type="InterPro" id="IPR001611">
    <property type="entry name" value="Leu-rich_rpt"/>
</dbReference>